<feature type="compositionally biased region" description="Basic and acidic residues" evidence="1">
    <location>
        <begin position="57"/>
        <end position="78"/>
    </location>
</feature>
<accession>A0A1L7XCD2</accession>
<dbReference type="AlphaFoldDB" id="A0A1L7XCD2"/>
<protein>
    <submittedName>
        <fullName evidence="2">Uncharacterized protein</fullName>
    </submittedName>
</protein>
<name>A0A1L7XCD2_9HELO</name>
<dbReference type="Proteomes" id="UP000184330">
    <property type="component" value="Unassembled WGS sequence"/>
</dbReference>
<keyword evidence="3" id="KW-1185">Reference proteome</keyword>
<feature type="region of interest" description="Disordered" evidence="1">
    <location>
        <begin position="56"/>
        <end position="100"/>
    </location>
</feature>
<proteinExistence type="predicted"/>
<reference evidence="2 3" key="1">
    <citation type="submission" date="2016-03" db="EMBL/GenBank/DDBJ databases">
        <authorList>
            <person name="Ploux O."/>
        </authorList>
    </citation>
    <scope>NUCLEOTIDE SEQUENCE [LARGE SCALE GENOMIC DNA]</scope>
    <source>
        <strain evidence="2 3">UAMH 11012</strain>
    </source>
</reference>
<organism evidence="2 3">
    <name type="scientific">Phialocephala subalpina</name>
    <dbReference type="NCBI Taxonomy" id="576137"/>
    <lineage>
        <taxon>Eukaryota</taxon>
        <taxon>Fungi</taxon>
        <taxon>Dikarya</taxon>
        <taxon>Ascomycota</taxon>
        <taxon>Pezizomycotina</taxon>
        <taxon>Leotiomycetes</taxon>
        <taxon>Helotiales</taxon>
        <taxon>Mollisiaceae</taxon>
        <taxon>Phialocephala</taxon>
        <taxon>Phialocephala fortinii species complex</taxon>
    </lineage>
</organism>
<dbReference type="EMBL" id="FJOG01000021">
    <property type="protein sequence ID" value="CZR62656.1"/>
    <property type="molecule type" value="Genomic_DNA"/>
</dbReference>
<feature type="compositionally biased region" description="Basic and acidic residues" evidence="1">
    <location>
        <begin position="87"/>
        <end position="100"/>
    </location>
</feature>
<dbReference type="PROSITE" id="PS51257">
    <property type="entry name" value="PROKAR_LIPOPROTEIN"/>
    <property type="match status" value="1"/>
</dbReference>
<evidence type="ECO:0000313" key="3">
    <source>
        <dbReference type="Proteomes" id="UP000184330"/>
    </source>
</evidence>
<evidence type="ECO:0000313" key="2">
    <source>
        <dbReference type="EMBL" id="CZR62656.1"/>
    </source>
</evidence>
<gene>
    <name evidence="2" type="ORF">PAC_12553</name>
</gene>
<evidence type="ECO:0000256" key="1">
    <source>
        <dbReference type="SAM" id="MobiDB-lite"/>
    </source>
</evidence>
<sequence length="100" mass="11754">MRMVGGEQSGMQQTLLTLSCFMAEYWSKWKAENTKQGRDIRWKNWKKRPGLVITRSMTREFVKEKQDAREAKHPEPRQSHLQGSASKPEDQSRDVSMEEI</sequence>